<sequence length="198" mass="21386">LNHSGLSLGKSGNISVRCDQGLLITPTGMDYSDLSTDDIVLLHNDGSVDPGQQRLPSSEWHFHCGIYQARPDINAVVHAHPNHCTALACTGRDIPAFHYMVAVAGGDNIPIAPYALFGTEQLSDYVATALQQRQACLLANHGMIAIGPDLHSSFNLATEVEGLAQQYCQALALGDVNTLSDQQMNEVIVKFKDYGQRL</sequence>
<gene>
    <name evidence="4" type="ORF">LCGC14_3162400</name>
</gene>
<protein>
    <recommendedName>
        <fullName evidence="3">Class II aldolase/adducin N-terminal domain-containing protein</fullName>
    </recommendedName>
</protein>
<dbReference type="GO" id="GO:0016832">
    <property type="term" value="F:aldehyde-lyase activity"/>
    <property type="evidence" value="ECO:0007669"/>
    <property type="project" value="TreeGrafter"/>
</dbReference>
<evidence type="ECO:0000313" key="4">
    <source>
        <dbReference type="EMBL" id="KKK46723.1"/>
    </source>
</evidence>
<evidence type="ECO:0000259" key="3">
    <source>
        <dbReference type="SMART" id="SM01007"/>
    </source>
</evidence>
<organism evidence="4">
    <name type="scientific">marine sediment metagenome</name>
    <dbReference type="NCBI Taxonomy" id="412755"/>
    <lineage>
        <taxon>unclassified sequences</taxon>
        <taxon>metagenomes</taxon>
        <taxon>ecological metagenomes</taxon>
    </lineage>
</organism>
<dbReference type="Pfam" id="PF00596">
    <property type="entry name" value="Aldolase_II"/>
    <property type="match status" value="1"/>
</dbReference>
<dbReference type="GO" id="GO:0046872">
    <property type="term" value="F:metal ion binding"/>
    <property type="evidence" value="ECO:0007669"/>
    <property type="project" value="UniProtKB-KW"/>
</dbReference>
<dbReference type="EMBL" id="LAZR01069935">
    <property type="protein sequence ID" value="KKK46723.1"/>
    <property type="molecule type" value="Genomic_DNA"/>
</dbReference>
<name>A0A0F8VQS6_9ZZZZ</name>
<dbReference type="GO" id="GO:0005829">
    <property type="term" value="C:cytosol"/>
    <property type="evidence" value="ECO:0007669"/>
    <property type="project" value="TreeGrafter"/>
</dbReference>
<dbReference type="SMART" id="SM01007">
    <property type="entry name" value="Aldolase_II"/>
    <property type="match status" value="1"/>
</dbReference>
<dbReference type="InterPro" id="IPR036409">
    <property type="entry name" value="Aldolase_II/adducin_N_sf"/>
</dbReference>
<dbReference type="InterPro" id="IPR001303">
    <property type="entry name" value="Aldolase_II/adducin_N"/>
</dbReference>
<dbReference type="InterPro" id="IPR050197">
    <property type="entry name" value="Aldolase_class_II_sugar_metab"/>
</dbReference>
<proteinExistence type="predicted"/>
<feature type="non-terminal residue" evidence="4">
    <location>
        <position position="1"/>
    </location>
</feature>
<comment type="caution">
    <text evidence="4">The sequence shown here is derived from an EMBL/GenBank/DDBJ whole genome shotgun (WGS) entry which is preliminary data.</text>
</comment>
<keyword evidence="1" id="KW-0479">Metal-binding</keyword>
<dbReference type="SUPFAM" id="SSF53639">
    <property type="entry name" value="AraD/HMP-PK domain-like"/>
    <property type="match status" value="1"/>
</dbReference>
<reference evidence="4" key="1">
    <citation type="journal article" date="2015" name="Nature">
        <title>Complex archaea that bridge the gap between prokaryotes and eukaryotes.</title>
        <authorList>
            <person name="Spang A."/>
            <person name="Saw J.H."/>
            <person name="Jorgensen S.L."/>
            <person name="Zaremba-Niedzwiedzka K."/>
            <person name="Martijn J."/>
            <person name="Lind A.E."/>
            <person name="van Eijk R."/>
            <person name="Schleper C."/>
            <person name="Guy L."/>
            <person name="Ettema T.J."/>
        </authorList>
    </citation>
    <scope>NUCLEOTIDE SEQUENCE</scope>
</reference>
<dbReference type="GO" id="GO:0019323">
    <property type="term" value="P:pentose catabolic process"/>
    <property type="evidence" value="ECO:0007669"/>
    <property type="project" value="TreeGrafter"/>
</dbReference>
<evidence type="ECO:0000256" key="2">
    <source>
        <dbReference type="ARBA" id="ARBA00023239"/>
    </source>
</evidence>
<keyword evidence="2" id="KW-0456">Lyase</keyword>
<dbReference type="PANTHER" id="PTHR22789:SF0">
    <property type="entry name" value="3-OXO-TETRONATE 4-PHOSPHATE DECARBOXYLASE-RELATED"/>
    <property type="match status" value="1"/>
</dbReference>
<feature type="domain" description="Class II aldolase/adducin N-terminal" evidence="3">
    <location>
        <begin position="1"/>
        <end position="168"/>
    </location>
</feature>
<dbReference type="Gene3D" id="3.40.225.10">
    <property type="entry name" value="Class II aldolase/adducin N-terminal domain"/>
    <property type="match status" value="1"/>
</dbReference>
<evidence type="ECO:0000256" key="1">
    <source>
        <dbReference type="ARBA" id="ARBA00022723"/>
    </source>
</evidence>
<accession>A0A0F8VQS6</accession>
<dbReference type="AlphaFoldDB" id="A0A0F8VQS6"/>
<dbReference type="PANTHER" id="PTHR22789">
    <property type="entry name" value="FUCULOSE PHOSPHATE ALDOLASE"/>
    <property type="match status" value="1"/>
</dbReference>